<sequence>MSFTAGAGYAPASIRASGADAALMAAQGLAPLVQMVAAETKRLKALVVDLEEQSREARVELLQAQGKLADLQNYYAQRSKQEEDIQQDITHVLGQISRLRAKVVQLEDEKAACESEASILRKRCRETEDTTAEKVLRLIVDRVGAGDFARQNTAVPAPTETESAGRAAAKFAALGSVSVSHPEAGEIRAEFNELLHQIIARRDEDIERIQSLADAWRADARKASQANDRKTWNMATRGIQTM</sequence>
<protein>
    <submittedName>
        <fullName evidence="1">Uncharacterized protein</fullName>
    </submittedName>
</protein>
<dbReference type="Proteomes" id="UP001140066">
    <property type="component" value="Unassembled WGS sequence"/>
</dbReference>
<gene>
    <name evidence="1" type="ORF">GGI18_001661</name>
</gene>
<comment type="caution">
    <text evidence="1">The sequence shown here is derived from an EMBL/GenBank/DDBJ whole genome shotgun (WGS) entry which is preliminary data.</text>
</comment>
<keyword evidence="2" id="KW-1185">Reference proteome</keyword>
<organism evidence="1 2">
    <name type="scientific">Coemansia linderi</name>
    <dbReference type="NCBI Taxonomy" id="2663919"/>
    <lineage>
        <taxon>Eukaryota</taxon>
        <taxon>Fungi</taxon>
        <taxon>Fungi incertae sedis</taxon>
        <taxon>Zoopagomycota</taxon>
        <taxon>Kickxellomycotina</taxon>
        <taxon>Kickxellomycetes</taxon>
        <taxon>Kickxellales</taxon>
        <taxon>Kickxellaceae</taxon>
        <taxon>Coemansia</taxon>
    </lineage>
</organism>
<reference evidence="1" key="1">
    <citation type="submission" date="2022-07" db="EMBL/GenBank/DDBJ databases">
        <title>Phylogenomic reconstructions and comparative analyses of Kickxellomycotina fungi.</title>
        <authorList>
            <person name="Reynolds N.K."/>
            <person name="Stajich J.E."/>
            <person name="Barry K."/>
            <person name="Grigoriev I.V."/>
            <person name="Crous P."/>
            <person name="Smith M.E."/>
        </authorList>
    </citation>
    <scope>NUCLEOTIDE SEQUENCE</scope>
    <source>
        <strain evidence="1">BCRC 34191</strain>
    </source>
</reference>
<evidence type="ECO:0000313" key="1">
    <source>
        <dbReference type="EMBL" id="KAJ2790661.1"/>
    </source>
</evidence>
<accession>A0ACC1KJH1</accession>
<proteinExistence type="predicted"/>
<name>A0ACC1KJH1_9FUNG</name>
<dbReference type="EMBL" id="JANBUK010000288">
    <property type="protein sequence ID" value="KAJ2790661.1"/>
    <property type="molecule type" value="Genomic_DNA"/>
</dbReference>
<evidence type="ECO:0000313" key="2">
    <source>
        <dbReference type="Proteomes" id="UP001140066"/>
    </source>
</evidence>